<accession>A0A9D5DMC4</accession>
<comment type="caution">
    <text evidence="1">The sequence shown here is derived from an EMBL/GenBank/DDBJ whole genome shotgun (WGS) entry which is preliminary data.</text>
</comment>
<dbReference type="Proteomes" id="UP001067231">
    <property type="component" value="Unassembled WGS sequence"/>
</dbReference>
<sequence length="129" mass="14382">MRITPKMFICEVPERVMESGECCWIHGSVVDLEFAGDGELDAIVLDDGTSSIRVSIGDRLRGVTNEGFQEEQVRLYKGLVEKLLQKGRHISAVCQLREGVLRVLHISDSASQDKDPENGWLDSIARLRG</sequence>
<dbReference type="OrthoDB" id="336571at2759"/>
<reference evidence="1" key="1">
    <citation type="submission" date="2022-10" db="EMBL/GenBank/DDBJ databases">
        <title>Adaptive evolution leads to modifications in subtelomeric GC content in a zoonotic Cryptosporidium species.</title>
        <authorList>
            <person name="Li J."/>
            <person name="Feng Y."/>
            <person name="Xiao L."/>
        </authorList>
    </citation>
    <scope>NUCLEOTIDE SEQUENCE</scope>
    <source>
        <strain evidence="1">33844</strain>
    </source>
</reference>
<organism evidence="1">
    <name type="scientific">Cryptosporidium canis</name>
    <dbReference type="NCBI Taxonomy" id="195482"/>
    <lineage>
        <taxon>Eukaryota</taxon>
        <taxon>Sar</taxon>
        <taxon>Alveolata</taxon>
        <taxon>Apicomplexa</taxon>
        <taxon>Conoidasida</taxon>
        <taxon>Coccidia</taxon>
        <taxon>Eucoccidiorida</taxon>
        <taxon>Eimeriorina</taxon>
        <taxon>Cryptosporidiidae</taxon>
        <taxon>Cryptosporidium</taxon>
    </lineage>
</organism>
<dbReference type="AlphaFoldDB" id="A0A9D5DMC4"/>
<protein>
    <submittedName>
        <fullName evidence="1">Uncharacterized protein</fullName>
    </submittedName>
</protein>
<proteinExistence type="predicted"/>
<dbReference type="EMBL" id="JAPCXC010000014">
    <property type="protein sequence ID" value="KAJ1611550.1"/>
    <property type="molecule type" value="Genomic_DNA"/>
</dbReference>
<evidence type="ECO:0000313" key="1">
    <source>
        <dbReference type="EMBL" id="KAJ1611550.1"/>
    </source>
</evidence>
<name>A0A9D5DMC4_9CRYT</name>
<gene>
    <name evidence="1" type="ORF">OJ253_840</name>
</gene>